<gene>
    <name evidence="7" type="ORF">AMORRO_LOCUS11307</name>
</gene>
<keyword evidence="8" id="KW-1185">Reference proteome</keyword>
<keyword evidence="5 6" id="KW-0472">Membrane</keyword>
<feature type="transmembrane region" description="Helical" evidence="6">
    <location>
        <begin position="188"/>
        <end position="207"/>
    </location>
</feature>
<dbReference type="Pfam" id="PF13520">
    <property type="entry name" value="AA_permease_2"/>
    <property type="match status" value="1"/>
</dbReference>
<feature type="transmembrane region" description="Helical" evidence="6">
    <location>
        <begin position="256"/>
        <end position="274"/>
    </location>
</feature>
<comment type="caution">
    <text evidence="7">The sequence shown here is derived from an EMBL/GenBank/DDBJ whole genome shotgun (WGS) entry which is preliminary data.</text>
</comment>
<sequence>MSGYNFLTSGAPRQPDESKWKYHIRKLFTLKTLTSLDEDRQNSNLAKTLSLYDLIMISLGAIIGSGIFVLTGEAAATKSGPAVVISFLLAGITASFAALSYSELTSMIPISGSSYTFVYATMGELIAWIIGWDLILEYLVGAAAVAVGWSGYFVSFFADCGVIFSKSWTSAPVKYNVVLGEFQIVPDAYFNAPAFLVVIFLTILLTIGIKESARVNTTVVSIKLLVIIIFCIAAGTRVNPKNYQPFIPENEGTFSRFGITGVLAGTSVVFFAFIGFDSISTTAQETKNPQRDVPIAIMTSFAIVSVIYVAVSYVSSFY</sequence>
<name>A0A9N9ERD7_9GLOM</name>
<evidence type="ECO:0000313" key="8">
    <source>
        <dbReference type="Proteomes" id="UP000789342"/>
    </source>
</evidence>
<keyword evidence="3 6" id="KW-0812">Transmembrane</keyword>
<evidence type="ECO:0000256" key="1">
    <source>
        <dbReference type="ARBA" id="ARBA00004141"/>
    </source>
</evidence>
<feature type="transmembrane region" description="Helical" evidence="6">
    <location>
        <begin position="82"/>
        <end position="101"/>
    </location>
</feature>
<evidence type="ECO:0000256" key="2">
    <source>
        <dbReference type="ARBA" id="ARBA00022448"/>
    </source>
</evidence>
<dbReference type="EMBL" id="CAJVPV010014096">
    <property type="protein sequence ID" value="CAG8682344.1"/>
    <property type="molecule type" value="Genomic_DNA"/>
</dbReference>
<dbReference type="OrthoDB" id="5982228at2759"/>
<keyword evidence="2" id="KW-0813">Transport</keyword>
<keyword evidence="4 6" id="KW-1133">Transmembrane helix</keyword>
<dbReference type="Gene3D" id="1.20.1740.10">
    <property type="entry name" value="Amino acid/polyamine transporter I"/>
    <property type="match status" value="1"/>
</dbReference>
<evidence type="ECO:0000256" key="3">
    <source>
        <dbReference type="ARBA" id="ARBA00022692"/>
    </source>
</evidence>
<dbReference type="AlphaFoldDB" id="A0A9N9ERD7"/>
<evidence type="ECO:0000313" key="7">
    <source>
        <dbReference type="EMBL" id="CAG8682344.1"/>
    </source>
</evidence>
<organism evidence="7 8">
    <name type="scientific">Acaulospora morrowiae</name>
    <dbReference type="NCBI Taxonomy" id="94023"/>
    <lineage>
        <taxon>Eukaryota</taxon>
        <taxon>Fungi</taxon>
        <taxon>Fungi incertae sedis</taxon>
        <taxon>Mucoromycota</taxon>
        <taxon>Glomeromycotina</taxon>
        <taxon>Glomeromycetes</taxon>
        <taxon>Diversisporales</taxon>
        <taxon>Acaulosporaceae</taxon>
        <taxon>Acaulospora</taxon>
    </lineage>
</organism>
<dbReference type="PANTHER" id="PTHR43243:SF4">
    <property type="entry name" value="CATIONIC AMINO ACID TRANSPORTER 4"/>
    <property type="match status" value="1"/>
</dbReference>
<feature type="transmembrane region" description="Helical" evidence="6">
    <location>
        <begin position="295"/>
        <end position="315"/>
    </location>
</feature>
<reference evidence="7" key="1">
    <citation type="submission" date="2021-06" db="EMBL/GenBank/DDBJ databases">
        <authorList>
            <person name="Kallberg Y."/>
            <person name="Tangrot J."/>
            <person name="Rosling A."/>
        </authorList>
    </citation>
    <scope>NUCLEOTIDE SEQUENCE</scope>
    <source>
        <strain evidence="7">CL551</strain>
    </source>
</reference>
<evidence type="ECO:0000256" key="5">
    <source>
        <dbReference type="ARBA" id="ARBA00023136"/>
    </source>
</evidence>
<dbReference type="GO" id="GO:0015171">
    <property type="term" value="F:amino acid transmembrane transporter activity"/>
    <property type="evidence" value="ECO:0007669"/>
    <property type="project" value="TreeGrafter"/>
</dbReference>
<feature type="transmembrane region" description="Helical" evidence="6">
    <location>
        <begin position="49"/>
        <end position="70"/>
    </location>
</feature>
<dbReference type="InterPro" id="IPR002293">
    <property type="entry name" value="AA/rel_permease1"/>
</dbReference>
<evidence type="ECO:0000256" key="4">
    <source>
        <dbReference type="ARBA" id="ARBA00022989"/>
    </source>
</evidence>
<protein>
    <submittedName>
        <fullName evidence="7">6871_t:CDS:1</fullName>
    </submittedName>
</protein>
<evidence type="ECO:0000256" key="6">
    <source>
        <dbReference type="SAM" id="Phobius"/>
    </source>
</evidence>
<dbReference type="Proteomes" id="UP000789342">
    <property type="component" value="Unassembled WGS sequence"/>
</dbReference>
<dbReference type="PANTHER" id="PTHR43243">
    <property type="entry name" value="INNER MEMBRANE TRANSPORTER YGJI-RELATED"/>
    <property type="match status" value="1"/>
</dbReference>
<dbReference type="GO" id="GO:0016020">
    <property type="term" value="C:membrane"/>
    <property type="evidence" value="ECO:0007669"/>
    <property type="project" value="UniProtKB-SubCell"/>
</dbReference>
<proteinExistence type="predicted"/>
<feature type="transmembrane region" description="Helical" evidence="6">
    <location>
        <begin position="219"/>
        <end position="236"/>
    </location>
</feature>
<comment type="subcellular location">
    <subcellularLocation>
        <location evidence="1">Membrane</location>
        <topology evidence="1">Multi-pass membrane protein</topology>
    </subcellularLocation>
</comment>
<accession>A0A9N9ERD7</accession>